<name>A0ACB8CRT4_DERSI</name>
<dbReference type="Proteomes" id="UP000821865">
    <property type="component" value="Chromosome 5"/>
</dbReference>
<proteinExistence type="predicted"/>
<sequence length="1028" mass="114278">MAAKMSVTTDVFESLRGCAWIIVDTASVRGFIRHEDPSSLRRPMHLGIIEDYLTGPQEGRHVTELLSTCKSLSVGTQSGYKFFSLANVDKLDQIYENDEEGMALVERLFLSSLVSLVSTGSLRKLKMCHFKKESEICNYSYSNSILAVRLNRARLVVCLEESLYIHNIRDMKVLHTIRETPPNTKGLCALSPSSDNCYLAYPGSDNFGEVQIFDALNLQAKVMIPAHNSALAALAFNSTGTLIATASTKGTVIRVFCVADGQKLYEFRRGMKRCADIYSLAFSADSLFLCASSNFETVHIFKLEDPKEANKVAEEPGTWMGYLGKALMQSASYLPTQVTDVFNQGRSFATVHLPFSGVRTVCCLSTIQKIPRVLVATKDGYLYVYNLDPVEGGDCTLYKQHRLDGREATTAPPSQSGDATPDQATAQGASQPTPAARKPDSQVKPVASSANVSGFCRYSVSNLPKGRRESNAKQGRRRLCSTTRHGDMLYLVPTNQAAQGGIVNVGNGTIERRASPAPAAPVTEDEVDVFLAKQSGLIDRPRDDKLCHHGANAKCVHCTPLEPYDENYMREHSIKHLSFHSYLRKMTGGLDKGKFAGLENISCKLRAGCRDHAPWPRGICTKCQPNALTLNRQVYRHVDMVMFENPTIVEHFLDFWRETMHQRIGFLYGRYEPHKDVPLGIRATVAAIYEPPQESTPDAIKLLPDEKEQLVDELASRLGLVRVGWIFTDLVPEDLQKGTVKHLRNIESCFLSAQECIMAGHFQNSHPNPCRLSPDSYFGSKFVTVCVTGDSEHRVHMEGYQVSNQCMALVRDNCLVPTHDAPELGYVRESSNAQYVPDVFYKVCVCVCVCVRYTDSYGNEVTQLARPLPIEYLLVDVPVSTPKDPKEPTFCAAPGKRRFPVENRLLEGHIQDLGAVATHLSQFTANNAGADNALEAFSDFHLLLYLASQDMVPLRETMVPLLEAVRTKNQDMARQWTTNDQWQTFEQILQGTTAENREGQSAVSWTCQHCTFQNTKSGNTCEMCGLPQ</sequence>
<reference evidence="1" key="1">
    <citation type="submission" date="2020-05" db="EMBL/GenBank/DDBJ databases">
        <title>Large-scale comparative analyses of tick genomes elucidate their genetic diversity and vector capacities.</title>
        <authorList>
            <person name="Jia N."/>
            <person name="Wang J."/>
            <person name="Shi W."/>
            <person name="Du L."/>
            <person name="Sun Y."/>
            <person name="Zhan W."/>
            <person name="Jiang J."/>
            <person name="Wang Q."/>
            <person name="Zhang B."/>
            <person name="Ji P."/>
            <person name="Sakyi L.B."/>
            <person name="Cui X."/>
            <person name="Yuan T."/>
            <person name="Jiang B."/>
            <person name="Yang W."/>
            <person name="Lam T.T.-Y."/>
            <person name="Chang Q."/>
            <person name="Ding S."/>
            <person name="Wang X."/>
            <person name="Zhu J."/>
            <person name="Ruan X."/>
            <person name="Zhao L."/>
            <person name="Wei J."/>
            <person name="Que T."/>
            <person name="Du C."/>
            <person name="Cheng J."/>
            <person name="Dai P."/>
            <person name="Han X."/>
            <person name="Huang E."/>
            <person name="Gao Y."/>
            <person name="Liu J."/>
            <person name="Shao H."/>
            <person name="Ye R."/>
            <person name="Li L."/>
            <person name="Wei W."/>
            <person name="Wang X."/>
            <person name="Wang C."/>
            <person name="Yang T."/>
            <person name="Huo Q."/>
            <person name="Li W."/>
            <person name="Guo W."/>
            <person name="Chen H."/>
            <person name="Zhou L."/>
            <person name="Ni X."/>
            <person name="Tian J."/>
            <person name="Zhou Y."/>
            <person name="Sheng Y."/>
            <person name="Liu T."/>
            <person name="Pan Y."/>
            <person name="Xia L."/>
            <person name="Li J."/>
            <person name="Zhao F."/>
            <person name="Cao W."/>
        </authorList>
    </citation>
    <scope>NUCLEOTIDE SEQUENCE</scope>
    <source>
        <strain evidence="1">Dsil-2018</strain>
    </source>
</reference>
<accession>A0ACB8CRT4</accession>
<keyword evidence="2" id="KW-1185">Reference proteome</keyword>
<dbReference type="EMBL" id="CM023474">
    <property type="protein sequence ID" value="KAH7949851.1"/>
    <property type="molecule type" value="Genomic_DNA"/>
</dbReference>
<evidence type="ECO:0000313" key="2">
    <source>
        <dbReference type="Proteomes" id="UP000821865"/>
    </source>
</evidence>
<organism evidence="1 2">
    <name type="scientific">Dermacentor silvarum</name>
    <name type="common">Tick</name>
    <dbReference type="NCBI Taxonomy" id="543639"/>
    <lineage>
        <taxon>Eukaryota</taxon>
        <taxon>Metazoa</taxon>
        <taxon>Ecdysozoa</taxon>
        <taxon>Arthropoda</taxon>
        <taxon>Chelicerata</taxon>
        <taxon>Arachnida</taxon>
        <taxon>Acari</taxon>
        <taxon>Parasitiformes</taxon>
        <taxon>Ixodida</taxon>
        <taxon>Ixodoidea</taxon>
        <taxon>Ixodidae</taxon>
        <taxon>Rhipicephalinae</taxon>
        <taxon>Dermacentor</taxon>
    </lineage>
</organism>
<gene>
    <name evidence="1" type="ORF">HPB49_016246</name>
</gene>
<evidence type="ECO:0000313" key="1">
    <source>
        <dbReference type="EMBL" id="KAH7949851.1"/>
    </source>
</evidence>
<protein>
    <submittedName>
        <fullName evidence="1">Uncharacterized protein</fullName>
    </submittedName>
</protein>
<comment type="caution">
    <text evidence="1">The sequence shown here is derived from an EMBL/GenBank/DDBJ whole genome shotgun (WGS) entry which is preliminary data.</text>
</comment>